<feature type="non-terminal residue" evidence="1">
    <location>
        <position position="58"/>
    </location>
</feature>
<keyword evidence="2" id="KW-1185">Reference proteome</keyword>
<feature type="non-terminal residue" evidence="1">
    <location>
        <position position="1"/>
    </location>
</feature>
<evidence type="ECO:0000313" key="1">
    <source>
        <dbReference type="EMBL" id="CAG8794771.1"/>
    </source>
</evidence>
<dbReference type="EMBL" id="CAJVPY010029904">
    <property type="protein sequence ID" value="CAG8794771.1"/>
    <property type="molecule type" value="Genomic_DNA"/>
</dbReference>
<proteinExistence type="predicted"/>
<organism evidence="1 2">
    <name type="scientific">Dentiscutata erythropus</name>
    <dbReference type="NCBI Taxonomy" id="1348616"/>
    <lineage>
        <taxon>Eukaryota</taxon>
        <taxon>Fungi</taxon>
        <taxon>Fungi incertae sedis</taxon>
        <taxon>Mucoromycota</taxon>
        <taxon>Glomeromycotina</taxon>
        <taxon>Glomeromycetes</taxon>
        <taxon>Diversisporales</taxon>
        <taxon>Gigasporaceae</taxon>
        <taxon>Dentiscutata</taxon>
    </lineage>
</organism>
<accession>A0A9N9JT24</accession>
<protein>
    <submittedName>
        <fullName evidence="1">2485_t:CDS:1</fullName>
    </submittedName>
</protein>
<dbReference type="AlphaFoldDB" id="A0A9N9JT24"/>
<dbReference type="Proteomes" id="UP000789405">
    <property type="component" value="Unassembled WGS sequence"/>
</dbReference>
<evidence type="ECO:0000313" key="2">
    <source>
        <dbReference type="Proteomes" id="UP000789405"/>
    </source>
</evidence>
<reference evidence="1" key="1">
    <citation type="submission" date="2021-06" db="EMBL/GenBank/DDBJ databases">
        <authorList>
            <person name="Kallberg Y."/>
            <person name="Tangrot J."/>
            <person name="Rosling A."/>
        </authorList>
    </citation>
    <scope>NUCLEOTIDE SEQUENCE</scope>
    <source>
        <strain evidence="1">MA453B</strain>
    </source>
</reference>
<name>A0A9N9JT24_9GLOM</name>
<comment type="caution">
    <text evidence="1">The sequence shown here is derived from an EMBL/GenBank/DDBJ whole genome shotgun (WGS) entry which is preliminary data.</text>
</comment>
<sequence length="58" mass="6259">GVVIHGYEKNVHRSSYCGHEELSNSQVHNPIPLMEPAGGTLTVTSSERTAFVLQPVSP</sequence>
<gene>
    <name evidence="1" type="ORF">DERYTH_LOCUS22136</name>
</gene>